<dbReference type="EMBL" id="JACJIJ010000001">
    <property type="protein sequence ID" value="MBA9050961.1"/>
    <property type="molecule type" value="Genomic_DNA"/>
</dbReference>
<accession>A0A7W3NI53</accession>
<organism evidence="1 2">
    <name type="scientific">Streptomyces murinus</name>
    <dbReference type="NCBI Taxonomy" id="33900"/>
    <lineage>
        <taxon>Bacteria</taxon>
        <taxon>Bacillati</taxon>
        <taxon>Actinomycetota</taxon>
        <taxon>Actinomycetes</taxon>
        <taxon>Kitasatosporales</taxon>
        <taxon>Streptomycetaceae</taxon>
        <taxon>Streptomyces</taxon>
    </lineage>
</organism>
<name>A0A7W3NI53_STRMR</name>
<dbReference type="RefSeq" id="WP_182774444.1">
    <property type="nucleotide sequence ID" value="NZ_BAAAHW010000016.1"/>
</dbReference>
<proteinExistence type="predicted"/>
<dbReference type="AlphaFoldDB" id="A0A7W3NI53"/>
<gene>
    <name evidence="1" type="ORF">HDA42_000136</name>
</gene>
<protein>
    <submittedName>
        <fullName evidence="1">Uncharacterized protein</fullName>
    </submittedName>
</protein>
<dbReference type="Proteomes" id="UP000577386">
    <property type="component" value="Unassembled WGS sequence"/>
</dbReference>
<keyword evidence="2" id="KW-1185">Reference proteome</keyword>
<sequence length="82" mass="9251">MLFENTVAVPEPYNEIVMVQVREVLEPGLWPRTVTARRWPVVETAEASHELIRWISRHGNQVAACQAELEHGYSPPSPTTAT</sequence>
<evidence type="ECO:0000313" key="1">
    <source>
        <dbReference type="EMBL" id="MBA9050961.1"/>
    </source>
</evidence>
<evidence type="ECO:0000313" key="2">
    <source>
        <dbReference type="Proteomes" id="UP000577386"/>
    </source>
</evidence>
<comment type="caution">
    <text evidence="1">The sequence shown here is derived from an EMBL/GenBank/DDBJ whole genome shotgun (WGS) entry which is preliminary data.</text>
</comment>
<reference evidence="1 2" key="1">
    <citation type="submission" date="2020-08" db="EMBL/GenBank/DDBJ databases">
        <title>Sequencing the genomes of 1000 actinobacteria strains.</title>
        <authorList>
            <person name="Klenk H.-P."/>
        </authorList>
    </citation>
    <scope>NUCLEOTIDE SEQUENCE [LARGE SCALE GENOMIC DNA]</scope>
    <source>
        <strain evidence="1 2">DSM 41827</strain>
    </source>
</reference>